<accession>A0A8S9RP18</accession>
<sequence length="87" mass="9730">MKVLLPSLKNLNVDMVGFGDDGQRFYNLLSGCPLIEELEMKDIACDITVHDDIAADYKALDFVSLVEAEVLHLRGEEVEGEDELEMT</sequence>
<protein>
    <recommendedName>
        <fullName evidence="3">FBD domain-containing protein</fullName>
    </recommendedName>
</protein>
<gene>
    <name evidence="1" type="ORF">F2Q69_00061951</name>
</gene>
<evidence type="ECO:0008006" key="3">
    <source>
        <dbReference type="Google" id="ProtNLM"/>
    </source>
</evidence>
<dbReference type="EMBL" id="QGKX02000095">
    <property type="protein sequence ID" value="KAF3574569.1"/>
    <property type="molecule type" value="Genomic_DNA"/>
</dbReference>
<proteinExistence type="predicted"/>
<dbReference type="Pfam" id="PF07723">
    <property type="entry name" value="LRR_2"/>
    <property type="match status" value="1"/>
</dbReference>
<reference evidence="1" key="1">
    <citation type="submission" date="2019-12" db="EMBL/GenBank/DDBJ databases">
        <title>Genome sequencing and annotation of Brassica cretica.</title>
        <authorList>
            <person name="Studholme D.J."/>
            <person name="Sarris P."/>
        </authorList>
    </citation>
    <scope>NUCLEOTIDE SEQUENCE</scope>
    <source>
        <strain evidence="1">PFS-109/04</strain>
        <tissue evidence="1">Leaf</tissue>
    </source>
</reference>
<dbReference type="Proteomes" id="UP000712600">
    <property type="component" value="Unassembled WGS sequence"/>
</dbReference>
<dbReference type="InterPro" id="IPR013101">
    <property type="entry name" value="LRR_PRU1-like"/>
</dbReference>
<dbReference type="AlphaFoldDB" id="A0A8S9RP18"/>
<organism evidence="1 2">
    <name type="scientific">Brassica cretica</name>
    <name type="common">Mustard</name>
    <dbReference type="NCBI Taxonomy" id="69181"/>
    <lineage>
        <taxon>Eukaryota</taxon>
        <taxon>Viridiplantae</taxon>
        <taxon>Streptophyta</taxon>
        <taxon>Embryophyta</taxon>
        <taxon>Tracheophyta</taxon>
        <taxon>Spermatophyta</taxon>
        <taxon>Magnoliopsida</taxon>
        <taxon>eudicotyledons</taxon>
        <taxon>Gunneridae</taxon>
        <taxon>Pentapetalae</taxon>
        <taxon>rosids</taxon>
        <taxon>malvids</taxon>
        <taxon>Brassicales</taxon>
        <taxon>Brassicaceae</taxon>
        <taxon>Brassiceae</taxon>
        <taxon>Brassica</taxon>
    </lineage>
</organism>
<evidence type="ECO:0000313" key="2">
    <source>
        <dbReference type="Proteomes" id="UP000712600"/>
    </source>
</evidence>
<name>A0A8S9RP18_BRACR</name>
<comment type="caution">
    <text evidence="1">The sequence shown here is derived from an EMBL/GenBank/DDBJ whole genome shotgun (WGS) entry which is preliminary data.</text>
</comment>
<evidence type="ECO:0000313" key="1">
    <source>
        <dbReference type="EMBL" id="KAF3574569.1"/>
    </source>
</evidence>